<accession>A0A512PAZ8</accession>
<comment type="caution">
    <text evidence="2">The sequence shown here is derived from an EMBL/GenBank/DDBJ whole genome shotgun (WGS) entry which is preliminary data.</text>
</comment>
<feature type="region of interest" description="Disordered" evidence="1">
    <location>
        <begin position="185"/>
        <end position="205"/>
    </location>
</feature>
<dbReference type="OrthoDB" id="3268479at2"/>
<sequence>MRAFERSDAPAVGADGATRPEVGYVARVDRAERALLAVLAADVAELLGVPRGVDGTPQWPVREDRAGPALRLRTGPVERPRDGAVRRLLPDASRDDEEVAAEFRRLTEDDLRAGKVARLAVLWDLVTTPSTGPDDDALVVPAGRAQEVVATLTDVRLVLAERLDVRTDEDADTLYDVLDDEHDRAVSGAEDDATADWAGDSTTDGTADDERAVRRYLVSVYGALGLLQESLVELMLEDLRRGSHRRSGRGGSTSS</sequence>
<dbReference type="AlphaFoldDB" id="A0A512PAZ8"/>
<dbReference type="Pfam" id="PF09438">
    <property type="entry name" value="DUF2017"/>
    <property type="match status" value="1"/>
</dbReference>
<evidence type="ECO:0000313" key="3">
    <source>
        <dbReference type="Proteomes" id="UP000321798"/>
    </source>
</evidence>
<dbReference type="InterPro" id="IPR018561">
    <property type="entry name" value="AosR"/>
</dbReference>
<dbReference type="EMBL" id="BKAL01000003">
    <property type="protein sequence ID" value="GEP68368.1"/>
    <property type="molecule type" value="Genomic_DNA"/>
</dbReference>
<dbReference type="RefSeq" id="WP_146952128.1">
    <property type="nucleotide sequence ID" value="NZ_BKAL01000003.1"/>
</dbReference>
<evidence type="ECO:0000313" key="2">
    <source>
        <dbReference type="EMBL" id="GEP68368.1"/>
    </source>
</evidence>
<protein>
    <submittedName>
        <fullName evidence="2">Uncharacterized protein</fullName>
    </submittedName>
</protein>
<gene>
    <name evidence="2" type="ORF">CSO01_10830</name>
</gene>
<name>A0A512PAZ8_9CELL</name>
<organism evidence="2 3">
    <name type="scientific">Cellulomonas soli</name>
    <dbReference type="NCBI Taxonomy" id="931535"/>
    <lineage>
        <taxon>Bacteria</taxon>
        <taxon>Bacillati</taxon>
        <taxon>Actinomycetota</taxon>
        <taxon>Actinomycetes</taxon>
        <taxon>Micrococcales</taxon>
        <taxon>Cellulomonadaceae</taxon>
        <taxon>Cellulomonas</taxon>
    </lineage>
</organism>
<reference evidence="2 3" key="1">
    <citation type="submission" date="2019-07" db="EMBL/GenBank/DDBJ databases">
        <title>Whole genome shotgun sequence of Cellulomonas soli NBRC 109434.</title>
        <authorList>
            <person name="Hosoyama A."/>
            <person name="Uohara A."/>
            <person name="Ohji S."/>
            <person name="Ichikawa N."/>
        </authorList>
    </citation>
    <scope>NUCLEOTIDE SEQUENCE [LARGE SCALE GENOMIC DNA]</scope>
    <source>
        <strain evidence="2 3">NBRC 109434</strain>
    </source>
</reference>
<dbReference type="Proteomes" id="UP000321798">
    <property type="component" value="Unassembled WGS sequence"/>
</dbReference>
<keyword evidence="3" id="KW-1185">Reference proteome</keyword>
<evidence type="ECO:0000256" key="1">
    <source>
        <dbReference type="SAM" id="MobiDB-lite"/>
    </source>
</evidence>
<feature type="compositionally biased region" description="Low complexity" evidence="1">
    <location>
        <begin position="195"/>
        <end position="205"/>
    </location>
</feature>
<proteinExistence type="predicted"/>